<evidence type="ECO:0000313" key="8">
    <source>
        <dbReference type="EMBL" id="KAG7191838.1"/>
    </source>
</evidence>
<evidence type="ECO:0000256" key="4">
    <source>
        <dbReference type="PIRSR" id="PIRSR600407-2"/>
    </source>
</evidence>
<feature type="region of interest" description="Disordered" evidence="6">
    <location>
        <begin position="39"/>
        <end position="59"/>
    </location>
</feature>
<keyword evidence="7" id="KW-0472">Membrane</keyword>
<evidence type="ECO:0000256" key="5">
    <source>
        <dbReference type="RuleBase" id="RU003833"/>
    </source>
</evidence>
<comment type="caution">
    <text evidence="8">The sequence shown here is derived from an EMBL/GenBank/DDBJ whole genome shotgun (WGS) entry which is preliminary data.</text>
</comment>
<dbReference type="GO" id="GO:0005524">
    <property type="term" value="F:ATP binding"/>
    <property type="evidence" value="ECO:0007669"/>
    <property type="project" value="UniProtKB-KW"/>
</dbReference>
<organism evidence="8 9">
    <name type="scientific">Scheffersomyces spartinae</name>
    <dbReference type="NCBI Taxonomy" id="45513"/>
    <lineage>
        <taxon>Eukaryota</taxon>
        <taxon>Fungi</taxon>
        <taxon>Dikarya</taxon>
        <taxon>Ascomycota</taxon>
        <taxon>Saccharomycotina</taxon>
        <taxon>Pichiomycetes</taxon>
        <taxon>Debaryomycetaceae</taxon>
        <taxon>Scheffersomyces</taxon>
    </lineage>
</organism>
<feature type="active site" description="Proton acceptor" evidence="3">
    <location>
        <position position="150"/>
    </location>
</feature>
<dbReference type="AlphaFoldDB" id="A0A9P7V5P6"/>
<protein>
    <submittedName>
        <fullName evidence="8">Golgi apyrase</fullName>
    </submittedName>
</protein>
<dbReference type="GO" id="GO:0045134">
    <property type="term" value="F:UDP phosphatase activity"/>
    <property type="evidence" value="ECO:0007669"/>
    <property type="project" value="TreeGrafter"/>
</dbReference>
<name>A0A9P7V5P6_9ASCO</name>
<dbReference type="PROSITE" id="PS01238">
    <property type="entry name" value="GDA1_CD39_NTPASE"/>
    <property type="match status" value="1"/>
</dbReference>
<evidence type="ECO:0000313" key="9">
    <source>
        <dbReference type="Proteomes" id="UP000790833"/>
    </source>
</evidence>
<keyword evidence="7" id="KW-0812">Transmembrane</keyword>
<dbReference type="GeneID" id="66116180"/>
<dbReference type="GO" id="GO:0006256">
    <property type="term" value="P:UDP catabolic process"/>
    <property type="evidence" value="ECO:0007669"/>
    <property type="project" value="TreeGrafter"/>
</dbReference>
<dbReference type="GO" id="GO:0004382">
    <property type="term" value="F:GDP phosphatase activity"/>
    <property type="evidence" value="ECO:0007669"/>
    <property type="project" value="TreeGrafter"/>
</dbReference>
<dbReference type="GO" id="GO:0017111">
    <property type="term" value="F:ribonucleoside triphosphate phosphatase activity"/>
    <property type="evidence" value="ECO:0007669"/>
    <property type="project" value="TreeGrafter"/>
</dbReference>
<dbReference type="Gene3D" id="3.30.420.150">
    <property type="entry name" value="Exopolyphosphatase. Domain 2"/>
    <property type="match status" value="1"/>
</dbReference>
<dbReference type="GO" id="GO:0046036">
    <property type="term" value="P:CTP metabolic process"/>
    <property type="evidence" value="ECO:0007669"/>
    <property type="project" value="TreeGrafter"/>
</dbReference>
<dbReference type="Proteomes" id="UP000790833">
    <property type="component" value="Unassembled WGS sequence"/>
</dbReference>
<dbReference type="OrthoDB" id="6372431at2759"/>
<dbReference type="RefSeq" id="XP_043047390.1">
    <property type="nucleotide sequence ID" value="XM_043193553.1"/>
</dbReference>
<keyword evidence="4" id="KW-0547">Nucleotide-binding</keyword>
<dbReference type="Gene3D" id="3.30.420.40">
    <property type="match status" value="1"/>
</dbReference>
<sequence>MVTTSHCIAPHYRVSMVRYALVIDSGSLGSRAQVYRWDNEGSSSSSLPKIEHEDGWSKKTSPGLSSYADNIKGIWDDHYAPLFHFAEKIIPADHIPETPVFIQCTAGMRLLSLEKQHAMLNQVCRAIRKHTRYSLPSCQEFVQVIDGETEGVYGWLGLNYLMGLFETGNGGDTLGFMDMGGALQQIAFVPSNPQDVEKHQEDLSKVALRLQDGTQREWSLFVQTWLGFGANKARERYFQQLIHTKEDNHNKGMDISDACMPKGAISTYKGHTFKGTGNYGSCIKTIYPLLMKDEPCIDEPCLFNGVHGPSINFDKDKFIGISEYWYTANDIFESGGEYNFHLFNEKVKLYCESQWDTVLENSKNGHYSGLDPEKYLKDACFKASWVINILHEGFEVPRLGVDVKDSTVDEEGKKLDKIHIPFKSANSVNGEELSWTLGKVLLYASSEIKLKEEKEHSQVKQVGIYPPPISQKPFIPGGIPAKLDPMGGYYLGGTSSTTASSSFIFIIVVLILVVGFLYKFTENLRLRKLKGVLRHSILKVPFVSRLVDSYIFLPRDDAIILEEGLFDPGNTATTTRTNPSGKVLPYDDNSVLRTRSAVNLQQDFMPTTTTTPDVRSFANKPFIPFKNKNFSFDALPRSNSSGSIKIFKKPDH</sequence>
<gene>
    <name evidence="8" type="primary">YND1</name>
    <name evidence="8" type="ORF">KQ657_002806</name>
</gene>
<evidence type="ECO:0000256" key="2">
    <source>
        <dbReference type="ARBA" id="ARBA00022801"/>
    </source>
</evidence>
<reference evidence="8" key="1">
    <citation type="submission" date="2021-03" db="EMBL/GenBank/DDBJ databases">
        <authorList>
            <person name="Palmer J.M."/>
        </authorList>
    </citation>
    <scope>NUCLEOTIDE SEQUENCE</scope>
    <source>
        <strain evidence="8">ARV_011</strain>
    </source>
</reference>
<evidence type="ECO:0000256" key="7">
    <source>
        <dbReference type="SAM" id="Phobius"/>
    </source>
</evidence>
<dbReference type="EMBL" id="JAHMUF010000023">
    <property type="protein sequence ID" value="KAG7191838.1"/>
    <property type="molecule type" value="Genomic_DNA"/>
</dbReference>
<dbReference type="PANTHER" id="PTHR11782">
    <property type="entry name" value="ADENOSINE/GUANOSINE DIPHOSPHATASE"/>
    <property type="match status" value="1"/>
</dbReference>
<evidence type="ECO:0000256" key="1">
    <source>
        <dbReference type="ARBA" id="ARBA00009283"/>
    </source>
</evidence>
<comment type="similarity">
    <text evidence="1 5">Belongs to the GDA1/CD39 NTPase family.</text>
</comment>
<feature type="transmembrane region" description="Helical" evidence="7">
    <location>
        <begin position="503"/>
        <end position="520"/>
    </location>
</feature>
<dbReference type="PANTHER" id="PTHR11782:SF121">
    <property type="entry name" value="NUCLEOSIDE-DIPHOSPHATASE MIG-23"/>
    <property type="match status" value="1"/>
</dbReference>
<keyword evidence="9" id="KW-1185">Reference proteome</keyword>
<keyword evidence="7" id="KW-1133">Transmembrane helix</keyword>
<accession>A0A9P7V5P6</accession>
<proteinExistence type="inferred from homology"/>
<dbReference type="GO" id="GO:0005794">
    <property type="term" value="C:Golgi apparatus"/>
    <property type="evidence" value="ECO:0007669"/>
    <property type="project" value="TreeGrafter"/>
</dbReference>
<keyword evidence="2 5" id="KW-0378">Hydrolase</keyword>
<evidence type="ECO:0000256" key="3">
    <source>
        <dbReference type="PIRSR" id="PIRSR600407-1"/>
    </source>
</evidence>
<dbReference type="GO" id="GO:0016020">
    <property type="term" value="C:membrane"/>
    <property type="evidence" value="ECO:0007669"/>
    <property type="project" value="TreeGrafter"/>
</dbReference>
<evidence type="ECO:0000256" key="6">
    <source>
        <dbReference type="SAM" id="MobiDB-lite"/>
    </source>
</evidence>
<dbReference type="Pfam" id="PF01150">
    <property type="entry name" value="GDA1_CD39"/>
    <property type="match status" value="1"/>
</dbReference>
<dbReference type="InterPro" id="IPR000407">
    <property type="entry name" value="GDA1_CD39_NTPase"/>
</dbReference>
<feature type="binding site" evidence="4">
    <location>
        <begin position="181"/>
        <end position="185"/>
    </location>
    <ligand>
        <name>ATP</name>
        <dbReference type="ChEBI" id="CHEBI:30616"/>
    </ligand>
</feature>
<keyword evidence="4" id="KW-0067">ATP-binding</keyword>